<reference evidence="2 3" key="1">
    <citation type="submission" date="2018-06" db="EMBL/GenBank/DDBJ databases">
        <authorList>
            <consortium name="Pathogen Informatics"/>
            <person name="Doyle S."/>
        </authorList>
    </citation>
    <scope>NUCLEOTIDE SEQUENCE [LARGE SCALE GENOMIC DNA]</scope>
    <source>
        <strain evidence="2 3">NCTC11343</strain>
    </source>
</reference>
<protein>
    <submittedName>
        <fullName evidence="2">Protein of uncharacterized function (DUF2807)</fullName>
    </submittedName>
</protein>
<dbReference type="InterPro" id="IPR021255">
    <property type="entry name" value="DUF2807"/>
</dbReference>
<gene>
    <name evidence="2" type="ORF">NCTC11343_03939</name>
</gene>
<dbReference type="EMBL" id="UAUU01000011">
    <property type="protein sequence ID" value="SPZ91895.1"/>
    <property type="molecule type" value="Genomic_DNA"/>
</dbReference>
<evidence type="ECO:0000313" key="2">
    <source>
        <dbReference type="EMBL" id="SPZ91895.1"/>
    </source>
</evidence>
<sequence>MAYFLTSNNKKSNKYEIYRSQCNSFINCPNGVGQVKQNVGDFSSVVATDKIQVELIKSDESLVTFEGQNHENVKVVNTNGSLVLKMNTLNMLQGGNISVKVYYKSLNNVEAKKGAKVFATTNNTVAADHLKVYASEGGLVDLYTAVKTAEIKVTSGATIALYGKANKQEIISNFGGKYEGKDFKTNTTVVTVNGGGKADVYVTDSIETKTRGGGVIDVYGKPEQRVEKKMAGGTVNFK</sequence>
<evidence type="ECO:0000259" key="1">
    <source>
        <dbReference type="Pfam" id="PF10988"/>
    </source>
</evidence>
<feature type="domain" description="Putative auto-transporter adhesin head GIN" evidence="1">
    <location>
        <begin position="41"/>
        <end position="222"/>
    </location>
</feature>
<dbReference type="Proteomes" id="UP000251241">
    <property type="component" value="Unassembled WGS sequence"/>
</dbReference>
<proteinExistence type="predicted"/>
<dbReference type="Pfam" id="PF10988">
    <property type="entry name" value="DUF2807"/>
    <property type="match status" value="1"/>
</dbReference>
<name>A0A2X2JVV0_SPHMU</name>
<accession>A0A2X2JVV0</accession>
<dbReference type="Gene3D" id="2.160.20.120">
    <property type="match status" value="1"/>
</dbReference>
<dbReference type="AlphaFoldDB" id="A0A2X2JVV0"/>
<evidence type="ECO:0000313" key="3">
    <source>
        <dbReference type="Proteomes" id="UP000251241"/>
    </source>
</evidence>
<organism evidence="2 3">
    <name type="scientific">Sphingobacterium multivorum</name>
    <dbReference type="NCBI Taxonomy" id="28454"/>
    <lineage>
        <taxon>Bacteria</taxon>
        <taxon>Pseudomonadati</taxon>
        <taxon>Bacteroidota</taxon>
        <taxon>Sphingobacteriia</taxon>
        <taxon>Sphingobacteriales</taxon>
        <taxon>Sphingobacteriaceae</taxon>
        <taxon>Sphingobacterium</taxon>
    </lineage>
</organism>